<organism evidence="10 11">
    <name type="scientific">Lentisphaera profundi</name>
    <dbReference type="NCBI Taxonomy" id="1658616"/>
    <lineage>
        <taxon>Bacteria</taxon>
        <taxon>Pseudomonadati</taxon>
        <taxon>Lentisphaerota</taxon>
        <taxon>Lentisphaeria</taxon>
        <taxon>Lentisphaerales</taxon>
        <taxon>Lentisphaeraceae</taxon>
        <taxon>Lentisphaera</taxon>
    </lineage>
</organism>
<keyword evidence="2 7" id="KW-0441">Lipid A biosynthesis</keyword>
<dbReference type="Proteomes" id="UP001214250">
    <property type="component" value="Chromosome 2"/>
</dbReference>
<evidence type="ECO:0000256" key="1">
    <source>
        <dbReference type="ARBA" id="ARBA00022516"/>
    </source>
</evidence>
<dbReference type="SUPFAM" id="SSF51161">
    <property type="entry name" value="Trimeric LpxA-like enzymes"/>
    <property type="match status" value="1"/>
</dbReference>
<dbReference type="Gene3D" id="3.40.1390.10">
    <property type="entry name" value="MurE/MurF, N-terminal domain"/>
    <property type="match status" value="1"/>
</dbReference>
<dbReference type="InterPro" id="IPR007691">
    <property type="entry name" value="LpxD"/>
</dbReference>
<dbReference type="HAMAP" id="MF_00523">
    <property type="entry name" value="LpxD"/>
    <property type="match status" value="1"/>
</dbReference>
<protein>
    <recommendedName>
        <fullName evidence="7">UDP-3-O-acylglucosamine N-acyltransferase</fullName>
        <ecNumber evidence="7">2.3.1.191</ecNumber>
    </recommendedName>
</protein>
<dbReference type="InterPro" id="IPR020573">
    <property type="entry name" value="UDP_GlcNAc_AcTrfase_non-rep"/>
</dbReference>
<keyword evidence="11" id="KW-1185">Reference proteome</keyword>
<evidence type="ECO:0000313" key="11">
    <source>
        <dbReference type="Proteomes" id="UP001214250"/>
    </source>
</evidence>
<keyword evidence="5 7" id="KW-0443">Lipid metabolism</keyword>
<name>A0ABY7VXI8_9BACT</name>
<dbReference type="PANTHER" id="PTHR43378">
    <property type="entry name" value="UDP-3-O-ACYLGLUCOSAMINE N-ACYLTRANSFERASE"/>
    <property type="match status" value="1"/>
</dbReference>
<proteinExistence type="inferred from homology"/>
<comment type="function">
    <text evidence="7">Catalyzes the N-acylation of UDP-3-O-acylglucosamine using 3-hydroxyacyl-ACP as the acyl donor. Is involved in the biosynthesis of lipid A, a phosphorylated glycolipid that anchors the lipopolysaccharide to the outer membrane of the cell.</text>
</comment>
<dbReference type="Pfam" id="PF25087">
    <property type="entry name" value="GMPPB_C"/>
    <property type="match status" value="1"/>
</dbReference>
<dbReference type="InterPro" id="IPR011004">
    <property type="entry name" value="Trimer_LpxA-like_sf"/>
</dbReference>
<dbReference type="EMBL" id="CP117812">
    <property type="protein sequence ID" value="WDE97994.1"/>
    <property type="molecule type" value="Genomic_DNA"/>
</dbReference>
<feature type="domain" description="UDP-3-O-[3-hydroxymyristoyl] glucosamine N-acyltransferase non-repeat region" evidence="8">
    <location>
        <begin position="22"/>
        <end position="89"/>
    </location>
</feature>
<evidence type="ECO:0000259" key="8">
    <source>
        <dbReference type="Pfam" id="PF04613"/>
    </source>
</evidence>
<evidence type="ECO:0000256" key="2">
    <source>
        <dbReference type="ARBA" id="ARBA00022556"/>
    </source>
</evidence>
<feature type="domain" description="Mannose-1-phosphate guanyltransferase C-terminal" evidence="9">
    <location>
        <begin position="102"/>
        <end position="182"/>
    </location>
</feature>
<evidence type="ECO:0000256" key="5">
    <source>
        <dbReference type="ARBA" id="ARBA00023098"/>
    </source>
</evidence>
<gene>
    <name evidence="7 10" type="primary">lpxD</name>
    <name evidence="10" type="ORF">PQO03_19385</name>
</gene>
<dbReference type="RefSeq" id="WP_274152714.1">
    <property type="nucleotide sequence ID" value="NZ_CP117812.1"/>
</dbReference>
<feature type="active site" description="Proton acceptor" evidence="7">
    <location>
        <position position="241"/>
    </location>
</feature>
<evidence type="ECO:0000256" key="7">
    <source>
        <dbReference type="HAMAP-Rule" id="MF_00523"/>
    </source>
</evidence>
<evidence type="ECO:0000259" key="9">
    <source>
        <dbReference type="Pfam" id="PF25087"/>
    </source>
</evidence>
<dbReference type="EC" id="2.3.1.191" evidence="7"/>
<reference evidence="10 11" key="1">
    <citation type="submission" date="2023-02" db="EMBL/GenBank/DDBJ databases">
        <title>Genome sequence of Lentisphaera profundi SAORIC-696.</title>
        <authorList>
            <person name="Kim e."/>
            <person name="Cho J.-C."/>
            <person name="Choi A."/>
            <person name="Kang I."/>
        </authorList>
    </citation>
    <scope>NUCLEOTIDE SEQUENCE [LARGE SCALE GENOMIC DNA]</scope>
    <source>
        <strain evidence="10 11">SAORIC-696</strain>
    </source>
</reference>
<keyword evidence="1 7" id="KW-0444">Lipid biosynthesis</keyword>
<dbReference type="Gene3D" id="2.160.10.10">
    <property type="entry name" value="Hexapeptide repeat proteins"/>
    <property type="match status" value="1"/>
</dbReference>
<dbReference type="NCBIfam" id="NF002060">
    <property type="entry name" value="PRK00892.1"/>
    <property type="match status" value="1"/>
</dbReference>
<keyword evidence="4 7" id="KW-0677">Repeat</keyword>
<comment type="subunit">
    <text evidence="7">Homotrimer.</text>
</comment>
<evidence type="ECO:0000313" key="10">
    <source>
        <dbReference type="EMBL" id="WDE97994.1"/>
    </source>
</evidence>
<comment type="pathway">
    <text evidence="7">Bacterial outer membrane biogenesis; LPS lipid A biosynthesis.</text>
</comment>
<sequence length="339" mass="36363">MKALKLSQILAISEGTANRDSDVIINEVSSLIDGNNHSISFLGNRRYISQIKDSKAGIILVDNDFDTAGFDRLFVSCEDPSASFTKIADHFAPPIIEYTPGIDSTAHIGQNTTIGENVYIGPGAIIMDGASIDDNSVICANAYVGHHVTIGAYSILYPNSAVRERCEVGQRVILHSSCVIGSDGFGFIPGKDGHKKIPQVGIVQLQDDVEVGSCTTIDRARFGKTIIGEGTKLDNLIQIGHNVIIGKHCFIVSLVAIAGSVQIGNFVTIAGQAGISGHLQIGDGCTIMGKAGVTRDLKPGEVVMGMPATSRREFIADRIQLRKISKLEKRLKELEDKFK</sequence>
<accession>A0ABY7VXI8</accession>
<dbReference type="NCBIfam" id="TIGR01853">
    <property type="entry name" value="lipid_A_lpxD"/>
    <property type="match status" value="1"/>
</dbReference>
<comment type="catalytic activity">
    <reaction evidence="7">
        <text>a UDP-3-O-[(3R)-3-hydroxyacyl]-alpha-D-glucosamine + a (3R)-hydroxyacyl-[ACP] = a UDP-2-N,3-O-bis[(3R)-3-hydroxyacyl]-alpha-D-glucosamine + holo-[ACP] + H(+)</text>
        <dbReference type="Rhea" id="RHEA:53836"/>
        <dbReference type="Rhea" id="RHEA-COMP:9685"/>
        <dbReference type="Rhea" id="RHEA-COMP:9945"/>
        <dbReference type="ChEBI" id="CHEBI:15378"/>
        <dbReference type="ChEBI" id="CHEBI:64479"/>
        <dbReference type="ChEBI" id="CHEBI:78827"/>
        <dbReference type="ChEBI" id="CHEBI:137740"/>
        <dbReference type="ChEBI" id="CHEBI:137748"/>
        <dbReference type="EC" id="2.3.1.191"/>
    </reaction>
</comment>
<keyword evidence="3 7" id="KW-0808">Transferase</keyword>
<dbReference type="InterPro" id="IPR056729">
    <property type="entry name" value="GMPPB_C"/>
</dbReference>
<dbReference type="Pfam" id="PF04613">
    <property type="entry name" value="LpxD"/>
    <property type="match status" value="1"/>
</dbReference>
<keyword evidence="6 7" id="KW-0012">Acyltransferase</keyword>
<evidence type="ECO:0000256" key="6">
    <source>
        <dbReference type="ARBA" id="ARBA00023315"/>
    </source>
</evidence>
<evidence type="ECO:0000256" key="4">
    <source>
        <dbReference type="ARBA" id="ARBA00022737"/>
    </source>
</evidence>
<dbReference type="GO" id="GO:0103118">
    <property type="term" value="F:UDP-3-O-[(3R)-3-hydroxyacyl]-glucosamine N-acyltransferase activity"/>
    <property type="evidence" value="ECO:0007669"/>
    <property type="project" value="UniProtKB-EC"/>
</dbReference>
<evidence type="ECO:0000256" key="3">
    <source>
        <dbReference type="ARBA" id="ARBA00022679"/>
    </source>
</evidence>
<dbReference type="CDD" id="cd03352">
    <property type="entry name" value="LbH_LpxD"/>
    <property type="match status" value="1"/>
</dbReference>
<comment type="similarity">
    <text evidence="7">Belongs to the transferase hexapeptide repeat family. LpxD subfamily.</text>
</comment>
<dbReference type="PANTHER" id="PTHR43378:SF2">
    <property type="entry name" value="UDP-3-O-ACYLGLUCOSAMINE N-ACYLTRANSFERASE 1, MITOCHONDRIAL-RELATED"/>
    <property type="match status" value="1"/>
</dbReference>